<organism evidence="3 4">
    <name type="scientific">Adhaeribacter arboris</name>
    <dbReference type="NCBI Taxonomy" id="2072846"/>
    <lineage>
        <taxon>Bacteria</taxon>
        <taxon>Pseudomonadati</taxon>
        <taxon>Bacteroidota</taxon>
        <taxon>Cytophagia</taxon>
        <taxon>Cytophagales</taxon>
        <taxon>Hymenobacteraceae</taxon>
        <taxon>Adhaeribacter</taxon>
    </lineage>
</organism>
<keyword evidence="2" id="KW-1133">Transmembrane helix</keyword>
<gene>
    <name evidence="3" type="ORF">AHMF7605_11090</name>
</gene>
<evidence type="ECO:0000313" key="4">
    <source>
        <dbReference type="Proteomes" id="UP000240357"/>
    </source>
</evidence>
<dbReference type="Proteomes" id="UP000240357">
    <property type="component" value="Unassembled WGS sequence"/>
</dbReference>
<keyword evidence="4" id="KW-1185">Reference proteome</keyword>
<name>A0A2T2YET7_9BACT</name>
<dbReference type="Gene3D" id="3.30.420.40">
    <property type="match status" value="2"/>
</dbReference>
<evidence type="ECO:0000256" key="1">
    <source>
        <dbReference type="ARBA" id="ARBA00006479"/>
    </source>
</evidence>
<accession>A0A2T2YET7</accession>
<dbReference type="RefSeq" id="WP_106929275.1">
    <property type="nucleotide sequence ID" value="NZ_PYFT01000001.1"/>
</dbReference>
<dbReference type="EMBL" id="PYFT01000001">
    <property type="protein sequence ID" value="PSR54027.1"/>
    <property type="molecule type" value="Genomic_DNA"/>
</dbReference>
<reference evidence="3 4" key="1">
    <citation type="submission" date="2018-03" db="EMBL/GenBank/DDBJ databases">
        <title>Adhaeribacter sp. HMF7605 Genome sequencing and assembly.</title>
        <authorList>
            <person name="Kang H."/>
            <person name="Kang J."/>
            <person name="Cha I."/>
            <person name="Kim H."/>
            <person name="Joh K."/>
        </authorList>
    </citation>
    <scope>NUCLEOTIDE SEQUENCE [LARGE SCALE GENOMIC DNA]</scope>
    <source>
        <strain evidence="3 4">HMF7605</strain>
    </source>
</reference>
<proteinExistence type="inferred from homology"/>
<comment type="caution">
    <text evidence="3">The sequence shown here is derived from an EMBL/GenBank/DDBJ whole genome shotgun (WGS) entry which is preliminary data.</text>
</comment>
<dbReference type="InterPro" id="IPR000600">
    <property type="entry name" value="ROK"/>
</dbReference>
<keyword evidence="2" id="KW-0472">Membrane</keyword>
<dbReference type="InterPro" id="IPR043129">
    <property type="entry name" value="ATPase_NBD"/>
</dbReference>
<dbReference type="SUPFAM" id="SSF53067">
    <property type="entry name" value="Actin-like ATPase domain"/>
    <property type="match status" value="1"/>
</dbReference>
<dbReference type="PANTHER" id="PTHR18964">
    <property type="entry name" value="ROK (REPRESSOR, ORF, KINASE) FAMILY"/>
    <property type="match status" value="1"/>
</dbReference>
<keyword evidence="2" id="KW-0812">Transmembrane</keyword>
<dbReference type="AlphaFoldDB" id="A0A2T2YET7"/>
<feature type="transmembrane region" description="Helical" evidence="2">
    <location>
        <begin position="67"/>
        <end position="86"/>
    </location>
</feature>
<evidence type="ECO:0000313" key="3">
    <source>
        <dbReference type="EMBL" id="PSR54027.1"/>
    </source>
</evidence>
<dbReference type="Pfam" id="PF00480">
    <property type="entry name" value="ROK"/>
    <property type="match status" value="1"/>
</dbReference>
<protein>
    <submittedName>
        <fullName evidence="3">ROK family protein</fullName>
    </submittedName>
</protein>
<evidence type="ECO:0000256" key="2">
    <source>
        <dbReference type="SAM" id="Phobius"/>
    </source>
</evidence>
<comment type="similarity">
    <text evidence="1">Belongs to the ROK (NagC/XylR) family.</text>
</comment>
<dbReference type="PANTHER" id="PTHR18964:SF149">
    <property type="entry name" value="BIFUNCTIONAL UDP-N-ACETYLGLUCOSAMINE 2-EPIMERASE_N-ACETYLMANNOSAMINE KINASE"/>
    <property type="match status" value="1"/>
</dbReference>
<sequence length="310" mass="33053">MSNRKRKLAIGVDIGGTRTKMGLVDLNKGEVLEKVIAPTEKKDGAQFLHSITSGIAQLKSRAEKEPTILLGAGFGVTGFVLANGTVDSTYGFLEFMEDYPLTQLIQESCSLACKADNDARVVALGEALYGKGNGYNRVLVLTLGTGLGVGFVADGTFESKLAFGHMSGHQSIGQTDVACYCGKTGCLEALVSATGIVDSAIRLKWEEKYPTLPLTVDTIFEAQQKGNLDAHSVVSSFLTHLKTGIHNYINLFAPDIIVLGGGVARGMNPYLSQLSQVNYLKPYKSYHTSIVLSELGDHAGILGSAALFNQ</sequence>
<dbReference type="OrthoDB" id="9810372at2"/>